<dbReference type="InterPro" id="IPR016166">
    <property type="entry name" value="FAD-bd_PCMH"/>
</dbReference>
<dbReference type="Gene3D" id="3.30.390.50">
    <property type="entry name" value="CO dehydrogenase flavoprotein, C-terminal domain"/>
    <property type="match status" value="1"/>
</dbReference>
<dbReference type="SUPFAM" id="SSF55447">
    <property type="entry name" value="CO dehydrogenase flavoprotein C-terminal domain-like"/>
    <property type="match status" value="1"/>
</dbReference>
<keyword evidence="4" id="KW-0560">Oxidoreductase</keyword>
<dbReference type="Gene3D" id="3.30.43.10">
    <property type="entry name" value="Uridine Diphospho-n-acetylenolpyruvylglucosamine Reductase, domain 2"/>
    <property type="match status" value="1"/>
</dbReference>
<organism evidence="8 9">
    <name type="scientific">Desulfonema ishimotonii</name>
    <dbReference type="NCBI Taxonomy" id="45657"/>
    <lineage>
        <taxon>Bacteria</taxon>
        <taxon>Pseudomonadati</taxon>
        <taxon>Thermodesulfobacteriota</taxon>
        <taxon>Desulfobacteria</taxon>
        <taxon>Desulfobacterales</taxon>
        <taxon>Desulfococcaceae</taxon>
        <taxon>Desulfonema</taxon>
    </lineage>
</organism>
<dbReference type="GO" id="GO:0051537">
    <property type="term" value="F:2 iron, 2 sulfur cluster binding"/>
    <property type="evidence" value="ECO:0007669"/>
    <property type="project" value="InterPro"/>
</dbReference>
<feature type="domain" description="FAD-binding PCMH-type" evidence="7">
    <location>
        <begin position="197"/>
        <end position="370"/>
    </location>
</feature>
<dbReference type="InterPro" id="IPR016208">
    <property type="entry name" value="Ald_Oxase/xanthine_DH-like"/>
</dbReference>
<evidence type="ECO:0000313" key="9">
    <source>
        <dbReference type="Proteomes" id="UP000288096"/>
    </source>
</evidence>
<evidence type="ECO:0000259" key="7">
    <source>
        <dbReference type="PROSITE" id="PS51387"/>
    </source>
</evidence>
<keyword evidence="5" id="KW-0408">Iron</keyword>
<dbReference type="InterPro" id="IPR016169">
    <property type="entry name" value="FAD-bd_PCMH_sub2"/>
</dbReference>
<dbReference type="PROSITE" id="PS00197">
    <property type="entry name" value="2FE2S_FER_1"/>
    <property type="match status" value="1"/>
</dbReference>
<proteinExistence type="predicted"/>
<keyword evidence="3" id="KW-0274">FAD</keyword>
<dbReference type="InterPro" id="IPR014307">
    <property type="entry name" value="Xanthine_DH_ssu"/>
</dbReference>
<dbReference type="PIRSF" id="PIRSF036557">
    <property type="entry name" value="XdhA_RC"/>
    <property type="match status" value="1"/>
</dbReference>
<keyword evidence="9" id="KW-1185">Reference proteome</keyword>
<dbReference type="Gene3D" id="3.30.465.10">
    <property type="match status" value="1"/>
</dbReference>
<name>A0A401FXS0_9BACT</name>
<dbReference type="GO" id="GO:0005506">
    <property type="term" value="F:iron ion binding"/>
    <property type="evidence" value="ECO:0007669"/>
    <property type="project" value="InterPro"/>
</dbReference>
<dbReference type="EMBL" id="BEXT01000001">
    <property type="protein sequence ID" value="GBC61778.1"/>
    <property type="molecule type" value="Genomic_DNA"/>
</dbReference>
<dbReference type="GO" id="GO:0004854">
    <property type="term" value="F:xanthine dehydrogenase activity"/>
    <property type="evidence" value="ECO:0007669"/>
    <property type="project" value="InterPro"/>
</dbReference>
<dbReference type="PANTHER" id="PTHR45444:SF3">
    <property type="entry name" value="XANTHINE DEHYDROGENASE"/>
    <property type="match status" value="1"/>
</dbReference>
<protein>
    <submittedName>
        <fullName evidence="8">Xanthine dehydrogenase small subunit</fullName>
    </submittedName>
</protein>
<dbReference type="InterPro" id="IPR002888">
    <property type="entry name" value="2Fe-2S-bd"/>
</dbReference>
<gene>
    <name evidence="8" type="ORF">DENIS_2740</name>
</gene>
<dbReference type="NCBIfam" id="TIGR02963">
    <property type="entry name" value="xanthine_xdhA"/>
    <property type="match status" value="1"/>
</dbReference>
<accession>A0A401FXS0</accession>
<sequence>METQSNISFILNDKTVHIDFVKTGIRPTITVLEYLRGIARRKGTKEGCAEGDCGACTVVVAELENQKLSYNAVNSCLIFLPQLHGRQLITVEDLEKEGQPHPVQQAMIENYGAQCGFCTPGMVMSLFALYKSNAAADREAVIEALVGNLCRCTGYRPIVDAGLKACAAPLPDCFSKNETGIADRLRKIQLSTGDIALFSGGQKYFMPKRFSSALRIKKEYPKAILINGATDIALLQTKQHKILREIIDLSQIGELKKIEMKDDCLTIGAGATVEDIKEHPNDRFQALGNTATRFGAKQIRLRATVGGNIANASPVGDLIPVLMAYNAKIRYSSLDKETMTPIEDFITGYRKTILNAQEIIRAVEIPVPKENTIVASYKISRREHLDISSVNAAFRIRLNKKNEVEDIGLFYGGMASAIKRATKAERFLTGKKWTPENVRTASKIAAECFSPVSDARSSAEARQLMAANLLIKFRTETK</sequence>
<dbReference type="Pfam" id="PF00941">
    <property type="entry name" value="FAD_binding_5"/>
    <property type="match status" value="1"/>
</dbReference>
<dbReference type="Proteomes" id="UP000288096">
    <property type="component" value="Unassembled WGS sequence"/>
</dbReference>
<evidence type="ECO:0000313" key="8">
    <source>
        <dbReference type="EMBL" id="GBC61778.1"/>
    </source>
</evidence>
<dbReference type="SMART" id="SM01092">
    <property type="entry name" value="CO_deh_flav_C"/>
    <property type="match status" value="1"/>
</dbReference>
<dbReference type="CDD" id="cd00207">
    <property type="entry name" value="fer2"/>
    <property type="match status" value="1"/>
</dbReference>
<dbReference type="InterPro" id="IPR006058">
    <property type="entry name" value="2Fe2S_fd_BS"/>
</dbReference>
<dbReference type="InterPro" id="IPR012675">
    <property type="entry name" value="Beta-grasp_dom_sf"/>
</dbReference>
<evidence type="ECO:0000256" key="3">
    <source>
        <dbReference type="ARBA" id="ARBA00022827"/>
    </source>
</evidence>
<dbReference type="InterPro" id="IPR016167">
    <property type="entry name" value="FAD-bd_PCMH_sub1"/>
</dbReference>
<dbReference type="Pfam" id="PF03450">
    <property type="entry name" value="CO_deh_flav_C"/>
    <property type="match status" value="1"/>
</dbReference>
<keyword evidence="1" id="KW-0285">Flavoprotein</keyword>
<reference evidence="9" key="2">
    <citation type="submission" date="2019-01" db="EMBL/GenBank/DDBJ databases">
        <title>Genome sequence of Desulfonema ishimotonii strain Tokyo 01.</title>
        <authorList>
            <person name="Fukui M."/>
        </authorList>
    </citation>
    <scope>NUCLEOTIDE SEQUENCE [LARGE SCALE GENOMIC DNA]</scope>
    <source>
        <strain evidence="9">Tokyo 01</strain>
    </source>
</reference>
<keyword evidence="2" id="KW-0479">Metal-binding</keyword>
<dbReference type="OrthoDB" id="9783813at2"/>
<dbReference type="InterPro" id="IPR005107">
    <property type="entry name" value="CO_DH_flav_C"/>
</dbReference>
<evidence type="ECO:0000256" key="5">
    <source>
        <dbReference type="ARBA" id="ARBA00023004"/>
    </source>
</evidence>
<evidence type="ECO:0000259" key="6">
    <source>
        <dbReference type="PROSITE" id="PS51085"/>
    </source>
</evidence>
<dbReference type="InterPro" id="IPR036683">
    <property type="entry name" value="CO_DH_flav_C_dom_sf"/>
</dbReference>
<evidence type="ECO:0000256" key="4">
    <source>
        <dbReference type="ARBA" id="ARBA00023002"/>
    </source>
</evidence>
<dbReference type="PANTHER" id="PTHR45444">
    <property type="entry name" value="XANTHINE DEHYDROGENASE"/>
    <property type="match status" value="1"/>
</dbReference>
<reference evidence="9" key="1">
    <citation type="submission" date="2017-11" db="EMBL/GenBank/DDBJ databases">
        <authorList>
            <person name="Watanabe M."/>
            <person name="Kojima H."/>
        </authorList>
    </citation>
    <scope>NUCLEOTIDE SEQUENCE [LARGE SCALE GENOMIC DNA]</scope>
    <source>
        <strain evidence="9">Tokyo 01</strain>
    </source>
</reference>
<dbReference type="InterPro" id="IPR036318">
    <property type="entry name" value="FAD-bd_PCMH-like_sf"/>
</dbReference>
<evidence type="ECO:0000256" key="1">
    <source>
        <dbReference type="ARBA" id="ARBA00022630"/>
    </source>
</evidence>
<dbReference type="InterPro" id="IPR036010">
    <property type="entry name" value="2Fe-2S_ferredoxin-like_sf"/>
</dbReference>
<dbReference type="GO" id="GO:0071949">
    <property type="term" value="F:FAD binding"/>
    <property type="evidence" value="ECO:0007669"/>
    <property type="project" value="InterPro"/>
</dbReference>
<dbReference type="Gene3D" id="1.10.150.120">
    <property type="entry name" value="[2Fe-2S]-binding domain"/>
    <property type="match status" value="1"/>
</dbReference>
<dbReference type="SUPFAM" id="SSF47741">
    <property type="entry name" value="CO dehydrogenase ISP C-domain like"/>
    <property type="match status" value="1"/>
</dbReference>
<dbReference type="PROSITE" id="PS51387">
    <property type="entry name" value="FAD_PCMH"/>
    <property type="match status" value="1"/>
</dbReference>
<dbReference type="AlphaFoldDB" id="A0A401FXS0"/>
<comment type="caution">
    <text evidence="8">The sequence shown here is derived from an EMBL/GenBank/DDBJ whole genome shotgun (WGS) entry which is preliminary data.</text>
</comment>
<dbReference type="Pfam" id="PF01799">
    <property type="entry name" value="Fer2_2"/>
    <property type="match status" value="1"/>
</dbReference>
<dbReference type="PROSITE" id="PS51085">
    <property type="entry name" value="2FE2S_FER_2"/>
    <property type="match status" value="1"/>
</dbReference>
<dbReference type="SUPFAM" id="SSF56176">
    <property type="entry name" value="FAD-binding/transporter-associated domain-like"/>
    <property type="match status" value="1"/>
</dbReference>
<dbReference type="Pfam" id="PF00111">
    <property type="entry name" value="Fer2"/>
    <property type="match status" value="1"/>
</dbReference>
<dbReference type="InterPro" id="IPR001041">
    <property type="entry name" value="2Fe-2S_ferredoxin-type"/>
</dbReference>
<feature type="domain" description="2Fe-2S ferredoxin-type" evidence="6">
    <location>
        <begin position="5"/>
        <end position="94"/>
    </location>
</feature>
<dbReference type="InterPro" id="IPR036884">
    <property type="entry name" value="2Fe-2S-bd_dom_sf"/>
</dbReference>
<evidence type="ECO:0000256" key="2">
    <source>
        <dbReference type="ARBA" id="ARBA00022723"/>
    </source>
</evidence>
<dbReference type="SUPFAM" id="SSF54292">
    <property type="entry name" value="2Fe-2S ferredoxin-like"/>
    <property type="match status" value="1"/>
</dbReference>
<dbReference type="InterPro" id="IPR002346">
    <property type="entry name" value="Mopterin_DH_FAD-bd"/>
</dbReference>
<dbReference type="RefSeq" id="WP_124329022.1">
    <property type="nucleotide sequence ID" value="NZ_BEXT01000001.1"/>
</dbReference>
<dbReference type="InterPro" id="IPR012175">
    <property type="entry name" value="Xanth_DH_ssu_bac"/>
</dbReference>
<dbReference type="Gene3D" id="3.10.20.30">
    <property type="match status" value="1"/>
</dbReference>